<proteinExistence type="predicted"/>
<dbReference type="PROSITE" id="PS50994">
    <property type="entry name" value="INTEGRASE"/>
    <property type="match status" value="1"/>
</dbReference>
<dbReference type="EMBL" id="KE123909">
    <property type="protein sequence ID" value="EPB91372.1"/>
    <property type="molecule type" value="Genomic_DNA"/>
</dbReference>
<dbReference type="InterPro" id="IPR000953">
    <property type="entry name" value="Chromo/chromo_shadow_dom"/>
</dbReference>
<dbReference type="SUPFAM" id="SSF54160">
    <property type="entry name" value="Chromo domain-like"/>
    <property type="match status" value="1"/>
</dbReference>
<evidence type="ECO:0000259" key="2">
    <source>
        <dbReference type="PROSITE" id="PS50994"/>
    </source>
</evidence>
<feature type="domain" description="Integrase catalytic" evidence="2">
    <location>
        <begin position="1"/>
        <end position="117"/>
    </location>
</feature>
<dbReference type="OMA" id="TEYRIRW"/>
<dbReference type="InterPro" id="IPR012337">
    <property type="entry name" value="RNaseH-like_sf"/>
</dbReference>
<evidence type="ECO:0008006" key="5">
    <source>
        <dbReference type="Google" id="ProtNLM"/>
    </source>
</evidence>
<dbReference type="AlphaFoldDB" id="S2JSF3"/>
<dbReference type="InParanoid" id="S2JSF3"/>
<keyword evidence="4" id="KW-1185">Reference proteome</keyword>
<dbReference type="PROSITE" id="PS50013">
    <property type="entry name" value="CHROMO_2"/>
    <property type="match status" value="1"/>
</dbReference>
<reference evidence="4" key="1">
    <citation type="submission" date="2013-05" db="EMBL/GenBank/DDBJ databases">
        <title>The Genome sequence of Mucor circinelloides f. circinelloides 1006PhL.</title>
        <authorList>
            <consortium name="The Broad Institute Genomics Platform"/>
            <person name="Cuomo C."/>
            <person name="Earl A."/>
            <person name="Findley K."/>
            <person name="Lee S.C."/>
            <person name="Walker B."/>
            <person name="Young S."/>
            <person name="Zeng Q."/>
            <person name="Gargeya S."/>
            <person name="Fitzgerald M."/>
            <person name="Haas B."/>
            <person name="Abouelleil A."/>
            <person name="Allen A.W."/>
            <person name="Alvarado L."/>
            <person name="Arachchi H.M."/>
            <person name="Berlin A.M."/>
            <person name="Chapman S.B."/>
            <person name="Gainer-Dewar J."/>
            <person name="Goldberg J."/>
            <person name="Griggs A."/>
            <person name="Gujja S."/>
            <person name="Hansen M."/>
            <person name="Howarth C."/>
            <person name="Imamovic A."/>
            <person name="Ireland A."/>
            <person name="Larimer J."/>
            <person name="McCowan C."/>
            <person name="Murphy C."/>
            <person name="Pearson M."/>
            <person name="Poon T.W."/>
            <person name="Priest M."/>
            <person name="Roberts A."/>
            <person name="Saif S."/>
            <person name="Shea T."/>
            <person name="Sisk P."/>
            <person name="Sykes S."/>
            <person name="Wortman J."/>
            <person name="Nusbaum C."/>
            <person name="Birren B."/>
        </authorList>
    </citation>
    <scope>NUCLEOTIDE SEQUENCE [LARGE SCALE GENOMIC DNA]</scope>
    <source>
        <strain evidence="4">1006PhL</strain>
    </source>
</reference>
<dbReference type="STRING" id="1220926.S2JSF3"/>
<dbReference type="InterPro" id="IPR001584">
    <property type="entry name" value="Integrase_cat-core"/>
</dbReference>
<dbReference type="SUPFAM" id="SSF53098">
    <property type="entry name" value="Ribonuclease H-like"/>
    <property type="match status" value="1"/>
</dbReference>
<evidence type="ECO:0000259" key="1">
    <source>
        <dbReference type="PROSITE" id="PS50013"/>
    </source>
</evidence>
<feature type="domain" description="Chromo" evidence="1">
    <location>
        <begin position="159"/>
        <end position="189"/>
    </location>
</feature>
<sequence length="189" mass="21629">MKDKLVTTMAKQFVQVFSEFDYPSKISNDNGSENAKIIIQTLCEIIYIDQRLITSCNAVSSGTAERFVQSPKLAIAKAEEGAGHEWDLYAPGVQLALNNKVTERLNTPPFNLMFARMNAFVDYRDSDKKMKSVLMDRDYSPRELKVMNKNTIDDDDEAFEIEHILEHTGSGKNTEYRIRWEGFSHKHAL</sequence>
<dbReference type="InterPro" id="IPR036397">
    <property type="entry name" value="RNaseH_sf"/>
</dbReference>
<dbReference type="InterPro" id="IPR016197">
    <property type="entry name" value="Chromo-like_dom_sf"/>
</dbReference>
<evidence type="ECO:0000313" key="3">
    <source>
        <dbReference type="EMBL" id="EPB91372.1"/>
    </source>
</evidence>
<dbReference type="CDD" id="cd00024">
    <property type="entry name" value="CD_CSD"/>
    <property type="match status" value="1"/>
</dbReference>
<evidence type="ECO:0000313" key="4">
    <source>
        <dbReference type="Proteomes" id="UP000014254"/>
    </source>
</evidence>
<dbReference type="Gene3D" id="3.30.420.10">
    <property type="entry name" value="Ribonuclease H-like superfamily/Ribonuclease H"/>
    <property type="match status" value="1"/>
</dbReference>
<dbReference type="GO" id="GO:0003676">
    <property type="term" value="F:nucleic acid binding"/>
    <property type="evidence" value="ECO:0007669"/>
    <property type="project" value="InterPro"/>
</dbReference>
<gene>
    <name evidence="3" type="ORF">HMPREF1544_01693</name>
</gene>
<dbReference type="GO" id="GO:0005634">
    <property type="term" value="C:nucleus"/>
    <property type="evidence" value="ECO:0007669"/>
    <property type="project" value="UniProtKB-ARBA"/>
</dbReference>
<organism evidence="3 4">
    <name type="scientific">Mucor circinelloides f. circinelloides (strain 1006PhL)</name>
    <name type="common">Mucormycosis agent</name>
    <name type="synonym">Calyptromyces circinelloides</name>
    <dbReference type="NCBI Taxonomy" id="1220926"/>
    <lineage>
        <taxon>Eukaryota</taxon>
        <taxon>Fungi</taxon>
        <taxon>Fungi incertae sedis</taxon>
        <taxon>Mucoromycota</taxon>
        <taxon>Mucoromycotina</taxon>
        <taxon>Mucoromycetes</taxon>
        <taxon>Mucorales</taxon>
        <taxon>Mucorineae</taxon>
        <taxon>Mucoraceae</taxon>
        <taxon>Mucor</taxon>
    </lineage>
</organism>
<dbReference type="VEuPathDB" id="FungiDB:HMPREF1544_01693"/>
<dbReference type="Gene3D" id="2.40.50.40">
    <property type="match status" value="1"/>
</dbReference>
<dbReference type="Proteomes" id="UP000014254">
    <property type="component" value="Unassembled WGS sequence"/>
</dbReference>
<accession>S2JSF3</accession>
<protein>
    <recommendedName>
        <fullName evidence="5">Chromo domain-containing protein</fullName>
    </recommendedName>
</protein>
<dbReference type="GO" id="GO:0015074">
    <property type="term" value="P:DNA integration"/>
    <property type="evidence" value="ECO:0007669"/>
    <property type="project" value="InterPro"/>
</dbReference>
<dbReference type="OrthoDB" id="10267344at2759"/>
<name>S2JSF3_MUCC1</name>